<feature type="compositionally biased region" description="Pro residues" evidence="1">
    <location>
        <begin position="74"/>
        <end position="92"/>
    </location>
</feature>
<feature type="compositionally biased region" description="Basic and acidic residues" evidence="1">
    <location>
        <begin position="1"/>
        <end position="10"/>
    </location>
</feature>
<accession>A0A2J6Q4R1</accession>
<gene>
    <name evidence="3" type="ORF">NA56DRAFT_703852</name>
</gene>
<dbReference type="PANTHER" id="PTHR24006:SF827">
    <property type="entry name" value="UBIQUITIN CARBOXYL-TERMINAL HYDROLASE 34"/>
    <property type="match status" value="1"/>
</dbReference>
<proteinExistence type="predicted"/>
<dbReference type="InterPro" id="IPR001394">
    <property type="entry name" value="Peptidase_C19_UCH"/>
</dbReference>
<dbReference type="InterPro" id="IPR021905">
    <property type="entry name" value="DUF3517"/>
</dbReference>
<dbReference type="FunFam" id="3.90.70.10:FF:000136">
    <property type="entry name" value="Ubiquitin C-terminal hydrolase, putative"/>
    <property type="match status" value="1"/>
</dbReference>
<evidence type="ECO:0000259" key="2">
    <source>
        <dbReference type="PROSITE" id="PS50235"/>
    </source>
</evidence>
<dbReference type="PROSITE" id="PS50235">
    <property type="entry name" value="USP_3"/>
    <property type="match status" value="1"/>
</dbReference>
<name>A0A2J6Q4R1_9HELO</name>
<feature type="region of interest" description="Disordered" evidence="1">
    <location>
        <begin position="139"/>
        <end position="161"/>
    </location>
</feature>
<dbReference type="InterPro" id="IPR050164">
    <property type="entry name" value="Peptidase_C19"/>
</dbReference>
<feature type="domain" description="USP" evidence="2">
    <location>
        <begin position="1583"/>
        <end position="1911"/>
    </location>
</feature>
<evidence type="ECO:0000313" key="4">
    <source>
        <dbReference type="Proteomes" id="UP000235672"/>
    </source>
</evidence>
<sequence length="2529" mass="285820">MDEAPRERAISSEPCSGRPNPFDDVTEQVSRKRQRVSRGGSRSRSVDTARDTDVVPESMLLRDPNPKAESGESDPPPSTPPREPSEQPPPEPTSSRVTINLRTNRSLEVIPSSPPSPSIPSKMVHGTDDAGTRISVESESDALSTVPPIETPSSSASPIGSPQVELVQDISDFDNDDPPVAIIDDDSVYLDPMVNFPYKSETESLSNTVSRLARFFQFEAIDNDESFCKLRDWIDQFIFANRDLQSFYESYAKHREFWGVLPDLIWSLSYRSRFFGEFLRKNRESRQALTEMLCQFARLAGKFLVMDVRTLEYHARGNNEQEPDLGARGYLCAFSFLLRKEEHSHIGRNLETHYSWNWDDDAALMSDSFQTEGGSIIALAKLIRGQLRLMSRNPKVVDNFTDPCRIAWKIFTDAYRVVEDGDQKHPTIKEAAELKINQGYEFYTIMAAGLETIVEKHVTFLSPEAAVAHLSCLPDFLKLATQLEIAPVRDLLETSRRQHSMLARKKFPTVISQLWKFNVLKKLITSAQMQLRVVGVTTMCSDLLFLYQQNKGSDPTISPILLIFADFVLDNQLVDYIVGIGSHPEIINESNNILGFLIVTKTYKSAQTDKIWQTVMTSQDPRVVEAILRMVMRCLNLYDYRSLLYICKKVCDVPIESFTVPMREFSQNLFKELVSKAMSEQPQYLGAPPYDLCVRLIRESSIVSPECPAGYPDIQTFAAGRFRELLNHGPGPEARNAIYLSCLEDISSRTSTAPGSICVINALVRQNLADLRKLCNEHGLTPLVIEELELAVAADRHSTARNSPAGNARRELLMALIVQEPATINPDLGKRLWDVLVGSESKSAIERNSSWLILNNAVKKSSTRNVFLASCYRDYLPELPPYCFTSGALDFAREAIIAWLDQIRHDFMAEDRPFESPALDQLWRMILTAPQNTIDAAAINILVEVYVDSSLILGLPRAKARTIHLALVDRCLDQLKTAASKLKSFSDGASSGSDEGMVIVASEDQFQEQERIFARSLAVLREFLRAYQSKPQFATPKARSLTTVTATDMGGEPLTLKYQSFDGNNHTEVKSLTIGKLNTAAALFASLQKATGFKNYKVYCGGKEFDPDEVEVCKSLDDLNLNGLVLIQRREDSDGLPGHLNGTKQTIEHEIMKHFEDLWSYLSMHEKVAQEIYYFLVKFPVYERLLRDFDTDTPHSEIFPLGQPFKSLYAIHALKEYIISQTQKGSINETALTKAISLIVAAISDRDVLDHCASDDLRDYLALHLIDCFILFLKEPITPASIAPYLNDVLLQHLLQLLHDAKGTQSSQNSVHLTWRSFEAILEASIHNPELWSRFASHLTNSTLLRELLLEDSRPLIRKSVAKHIISKCTFSPSLAQVSTTSFVVAFWPMIDSLINEAVLYPYQCEEFFSLAHTLFKRLAETSTEFLNLEDLVKQWGGLLLNHSCQETVGHPESIDLVAQGLANLLFDATALAKSSNKLVSCSTIGTALFRQHLFPDLSVDDDEDDEEEIIVPRIPLLNPLTRRTLAETIFILVKDDEAQYKAILVLLTALVPYAAIEDGPYVYDLGFQFDRSKAIRSHTGYVGLRNLSNTCYLNSLFTQLFMNIPFREFMLNARVADGGASQKLLAETQNLFSYMQNSYRRFVDPTNLANSIRTYEDTQIDVTIQMDVDEFYNLLLLRWESQILAPEAKRIFGSFYGGQLMQQIRSKECSHISEQLEPFSAIQCDIKGKSSLQESLQAYVNGEVMEGDNKYKCSECDRHVDAVKRACLKHIPDNLIFHLKRFEFNLRTLQRNKINDHFSFPTKIDMKPYKVEHLMEPPVDTPEDIFELVGVLVHSGTAESGHYYSFTRERPSNGDKENWVEFNDDCVSPWDPSQMENSCFGGPDYRGPVDGGNVQYDKSWSAYMLFYQRSSEVAAQKQSLERSGLASPLRLPVPSRLSNHIAMENELLMRKYCLYDPSHATFVIKMLSHVKQINGGQCTQSHTLEKLALVAALNHLDQVIARTKDLPDFANFMITLRNICNHCAECSRDYLEWFCDLPETLRMLLLRNPDAVVRSEIAASIIAALNKVNTDAPYAYGFGDDDEVDADDLEGGDPQLIQRVVKAINRLWDMFHSNCRAWPEYFGLLASIAKMGKCEATLLMDEGYLRRTLEIITADVLLPISPQYSRMLNIISKRLATRPVSYENVITLMCKLIDTCDPSLEPVGDDEDRIDIALNGMAIPLTTIERHLLLQHWTRTNSHILVEKLLQIHQNEYATENIIIALLDWPESLDHNILAAIIHGIRRNVSSIPCGPFLRAALVYCQHSREPRALVSMVMHVSKVASHLDNTEGKEFLQFFKDVLQLQSEHSELNKEETHRFFLDQAFVWGPGLLTYYDTIVRADTEDFLQDFILRPASDAVEAMDRGLEDEEVEREARMKITAGQRLGIACLEYLQDTYVRPRQQAVRAMLANIQTVIEACQDFFDFDAKDMPARRYTELHVSVIPAIKKIMVEEADEEVSDWDGSDGDYDGSSEPMDSIAELGPADNDDAV</sequence>
<dbReference type="GO" id="GO:0005634">
    <property type="term" value="C:nucleus"/>
    <property type="evidence" value="ECO:0007669"/>
    <property type="project" value="TreeGrafter"/>
</dbReference>
<dbReference type="STRING" id="1745343.A0A2J6Q4R1"/>
<dbReference type="Pfam" id="PF12030">
    <property type="entry name" value="DUF3517"/>
    <property type="match status" value="1"/>
</dbReference>
<evidence type="ECO:0000256" key="1">
    <source>
        <dbReference type="SAM" id="MobiDB-lite"/>
    </source>
</evidence>
<dbReference type="PROSITE" id="PS00973">
    <property type="entry name" value="USP_2"/>
    <property type="match status" value="1"/>
</dbReference>
<dbReference type="SUPFAM" id="SSF54001">
    <property type="entry name" value="Cysteine proteinases"/>
    <property type="match status" value="1"/>
</dbReference>
<dbReference type="PANTHER" id="PTHR24006">
    <property type="entry name" value="UBIQUITIN CARBOXYL-TERMINAL HYDROLASE"/>
    <property type="match status" value="1"/>
</dbReference>
<dbReference type="InterPro" id="IPR018200">
    <property type="entry name" value="USP_CS"/>
</dbReference>
<dbReference type="CDD" id="cd02659">
    <property type="entry name" value="peptidase_C19C"/>
    <property type="match status" value="1"/>
</dbReference>
<keyword evidence="3" id="KW-0378">Hydrolase</keyword>
<feature type="compositionally biased region" description="Polar residues" evidence="1">
    <location>
        <begin position="96"/>
        <end position="106"/>
    </location>
</feature>
<dbReference type="EMBL" id="KZ613482">
    <property type="protein sequence ID" value="PMD21164.1"/>
    <property type="molecule type" value="Genomic_DNA"/>
</dbReference>
<organism evidence="3 4">
    <name type="scientific">Hyaloscypha hepaticicola</name>
    <dbReference type="NCBI Taxonomy" id="2082293"/>
    <lineage>
        <taxon>Eukaryota</taxon>
        <taxon>Fungi</taxon>
        <taxon>Dikarya</taxon>
        <taxon>Ascomycota</taxon>
        <taxon>Pezizomycotina</taxon>
        <taxon>Leotiomycetes</taxon>
        <taxon>Helotiales</taxon>
        <taxon>Hyaloscyphaceae</taxon>
        <taxon>Hyaloscypha</taxon>
    </lineage>
</organism>
<feature type="compositionally biased region" description="Basic and acidic residues" evidence="1">
    <location>
        <begin position="44"/>
        <end position="53"/>
    </location>
</feature>
<dbReference type="Pfam" id="PF00443">
    <property type="entry name" value="UCH"/>
    <property type="match status" value="1"/>
</dbReference>
<dbReference type="GO" id="GO:0016579">
    <property type="term" value="P:protein deubiquitination"/>
    <property type="evidence" value="ECO:0007669"/>
    <property type="project" value="InterPro"/>
</dbReference>
<dbReference type="Proteomes" id="UP000235672">
    <property type="component" value="Unassembled WGS sequence"/>
</dbReference>
<feature type="compositionally biased region" description="Acidic residues" evidence="1">
    <location>
        <begin position="2493"/>
        <end position="2509"/>
    </location>
</feature>
<feature type="region of interest" description="Disordered" evidence="1">
    <location>
        <begin position="1"/>
        <end position="127"/>
    </location>
</feature>
<feature type="compositionally biased region" description="Polar residues" evidence="1">
    <location>
        <begin position="151"/>
        <end position="160"/>
    </location>
</feature>
<dbReference type="InterPro" id="IPR038765">
    <property type="entry name" value="Papain-like_cys_pep_sf"/>
</dbReference>
<dbReference type="InterPro" id="IPR028889">
    <property type="entry name" value="USP"/>
</dbReference>
<protein>
    <submittedName>
        <fullName evidence="3">Ubiquitin C-terminal hydrolase-like protein</fullName>
    </submittedName>
</protein>
<dbReference type="OrthoDB" id="420187at2759"/>
<reference evidence="3 4" key="1">
    <citation type="submission" date="2016-05" db="EMBL/GenBank/DDBJ databases">
        <title>A degradative enzymes factory behind the ericoid mycorrhizal symbiosis.</title>
        <authorList>
            <consortium name="DOE Joint Genome Institute"/>
            <person name="Martino E."/>
            <person name="Morin E."/>
            <person name="Grelet G."/>
            <person name="Kuo A."/>
            <person name="Kohler A."/>
            <person name="Daghino S."/>
            <person name="Barry K."/>
            <person name="Choi C."/>
            <person name="Cichocki N."/>
            <person name="Clum A."/>
            <person name="Copeland A."/>
            <person name="Hainaut M."/>
            <person name="Haridas S."/>
            <person name="Labutti K."/>
            <person name="Lindquist E."/>
            <person name="Lipzen A."/>
            <person name="Khouja H.-R."/>
            <person name="Murat C."/>
            <person name="Ohm R."/>
            <person name="Olson A."/>
            <person name="Spatafora J."/>
            <person name="Veneault-Fourrey C."/>
            <person name="Henrissat B."/>
            <person name="Grigoriev I."/>
            <person name="Martin F."/>
            <person name="Perotto S."/>
        </authorList>
    </citation>
    <scope>NUCLEOTIDE SEQUENCE [LARGE SCALE GENOMIC DNA]</scope>
    <source>
        <strain evidence="3 4">UAMH 7357</strain>
    </source>
</reference>
<dbReference type="Gene3D" id="3.90.70.10">
    <property type="entry name" value="Cysteine proteinases"/>
    <property type="match status" value="1"/>
</dbReference>
<evidence type="ECO:0000313" key="3">
    <source>
        <dbReference type="EMBL" id="PMD21164.1"/>
    </source>
</evidence>
<dbReference type="GO" id="GO:0005829">
    <property type="term" value="C:cytosol"/>
    <property type="evidence" value="ECO:0007669"/>
    <property type="project" value="TreeGrafter"/>
</dbReference>
<keyword evidence="4" id="KW-1185">Reference proteome</keyword>
<dbReference type="GO" id="GO:0004843">
    <property type="term" value="F:cysteine-type deubiquitinase activity"/>
    <property type="evidence" value="ECO:0007669"/>
    <property type="project" value="InterPro"/>
</dbReference>
<feature type="region of interest" description="Disordered" evidence="1">
    <location>
        <begin position="2493"/>
        <end position="2529"/>
    </location>
</feature>